<gene>
    <name evidence="1" type="ORF">C5167_038613</name>
</gene>
<keyword evidence="2" id="KW-1185">Reference proteome</keyword>
<sequence length="88" mass="9989">MVNDAVGADSSLFMILQRIHIKVLKKAVSSLVDVERRLVKKLVVRRPIDKYTVPNILLGLQQDYLHLMITAGSKIRWLGHIGIEQLQS</sequence>
<evidence type="ECO:0000313" key="2">
    <source>
        <dbReference type="Proteomes" id="UP000316621"/>
    </source>
</evidence>
<dbReference type="Gramene" id="RZC45674">
    <property type="protein sequence ID" value="RZC45674"/>
    <property type="gene ID" value="C5167_038613"/>
</dbReference>
<dbReference type="AlphaFoldDB" id="A0A4Y7IA09"/>
<accession>A0A4Y7IA09</accession>
<protein>
    <submittedName>
        <fullName evidence="1">Uncharacterized protein</fullName>
    </submittedName>
</protein>
<name>A0A4Y7IA09_PAPSO</name>
<dbReference type="Proteomes" id="UP000316621">
    <property type="component" value="Chromosome 1"/>
</dbReference>
<proteinExistence type="predicted"/>
<dbReference type="EMBL" id="CM010715">
    <property type="protein sequence ID" value="RZC45674.1"/>
    <property type="molecule type" value="Genomic_DNA"/>
</dbReference>
<reference evidence="1 2" key="1">
    <citation type="journal article" date="2018" name="Science">
        <title>The opium poppy genome and morphinan production.</title>
        <authorList>
            <person name="Guo L."/>
            <person name="Winzer T."/>
            <person name="Yang X."/>
            <person name="Li Y."/>
            <person name="Ning Z."/>
            <person name="He Z."/>
            <person name="Teodor R."/>
            <person name="Lu Y."/>
            <person name="Bowser T.A."/>
            <person name="Graham I.A."/>
            <person name="Ye K."/>
        </authorList>
    </citation>
    <scope>NUCLEOTIDE SEQUENCE [LARGE SCALE GENOMIC DNA]</scope>
    <source>
        <strain evidence="2">cv. HN1</strain>
        <tissue evidence="1">Leaves</tissue>
    </source>
</reference>
<organism evidence="1 2">
    <name type="scientific">Papaver somniferum</name>
    <name type="common">Opium poppy</name>
    <dbReference type="NCBI Taxonomy" id="3469"/>
    <lineage>
        <taxon>Eukaryota</taxon>
        <taxon>Viridiplantae</taxon>
        <taxon>Streptophyta</taxon>
        <taxon>Embryophyta</taxon>
        <taxon>Tracheophyta</taxon>
        <taxon>Spermatophyta</taxon>
        <taxon>Magnoliopsida</taxon>
        <taxon>Ranunculales</taxon>
        <taxon>Papaveraceae</taxon>
        <taxon>Papaveroideae</taxon>
        <taxon>Papaver</taxon>
    </lineage>
</organism>
<evidence type="ECO:0000313" key="1">
    <source>
        <dbReference type="EMBL" id="RZC45674.1"/>
    </source>
</evidence>